<dbReference type="NCBIfam" id="TIGR01730">
    <property type="entry name" value="RND_mfp"/>
    <property type="match status" value="1"/>
</dbReference>
<dbReference type="Pfam" id="PF25989">
    <property type="entry name" value="YknX_C"/>
    <property type="match status" value="1"/>
</dbReference>
<accession>A0ABV9LV87</accession>
<proteinExistence type="inferred from homology"/>
<dbReference type="Proteomes" id="UP001595897">
    <property type="component" value="Unassembled WGS sequence"/>
</dbReference>
<organism evidence="5 6">
    <name type="scientific">Glaciecola siphonariae</name>
    <dbReference type="NCBI Taxonomy" id="521012"/>
    <lineage>
        <taxon>Bacteria</taxon>
        <taxon>Pseudomonadati</taxon>
        <taxon>Pseudomonadota</taxon>
        <taxon>Gammaproteobacteria</taxon>
        <taxon>Alteromonadales</taxon>
        <taxon>Alteromonadaceae</taxon>
        <taxon>Glaciecola</taxon>
    </lineage>
</organism>
<feature type="domain" description="YknX-like C-terminal permuted SH3-like" evidence="4">
    <location>
        <begin position="280"/>
        <end position="349"/>
    </location>
</feature>
<evidence type="ECO:0000259" key="4">
    <source>
        <dbReference type="Pfam" id="PF25989"/>
    </source>
</evidence>
<reference evidence="6" key="1">
    <citation type="journal article" date="2019" name="Int. J. Syst. Evol. Microbiol.">
        <title>The Global Catalogue of Microorganisms (GCM) 10K type strain sequencing project: providing services to taxonomists for standard genome sequencing and annotation.</title>
        <authorList>
            <consortium name="The Broad Institute Genomics Platform"/>
            <consortium name="The Broad Institute Genome Sequencing Center for Infectious Disease"/>
            <person name="Wu L."/>
            <person name="Ma J."/>
        </authorList>
    </citation>
    <scope>NUCLEOTIDE SEQUENCE [LARGE SCALE GENOMIC DNA]</scope>
    <source>
        <strain evidence="6">KACC 12507</strain>
    </source>
</reference>
<evidence type="ECO:0000313" key="5">
    <source>
        <dbReference type="EMBL" id="MFC4700427.1"/>
    </source>
</evidence>
<dbReference type="Pfam" id="PF25954">
    <property type="entry name" value="Beta-barrel_RND_2"/>
    <property type="match status" value="1"/>
</dbReference>
<dbReference type="InterPro" id="IPR058637">
    <property type="entry name" value="YknX-like_C"/>
</dbReference>
<dbReference type="InterPro" id="IPR006143">
    <property type="entry name" value="RND_pump_MFP"/>
</dbReference>
<dbReference type="SUPFAM" id="SSF111369">
    <property type="entry name" value="HlyD-like secretion proteins"/>
    <property type="match status" value="1"/>
</dbReference>
<keyword evidence="2" id="KW-0175">Coiled coil</keyword>
<keyword evidence="6" id="KW-1185">Reference proteome</keyword>
<dbReference type="InterPro" id="IPR058792">
    <property type="entry name" value="Beta-barrel_RND_2"/>
</dbReference>
<dbReference type="PANTHER" id="PTHR30469:SF16">
    <property type="entry name" value="HAE1 FAMILY EFFLUX PUMP MFP COMPONENT"/>
    <property type="match status" value="1"/>
</dbReference>
<sequence length="352" mass="38020">MSKFIKISPLLVGVVALVAFLIYINLPEQAQGQGGPRGSGQTPVVVSLASKQAFPVIVEALGTAVANESVNITAQQAETIETIAFDDGDIVEAQQILVELNNRAEEARVSELEINVAEAKRQLSRIKNLANQSAASEQLLDEQEARVKALSAQRDVAQADLEELIIRAPFSGRLGTRMVSVGSLVRPGDLITTLDDLSVVKVDFSISEVHLASVKNGQTIYASSVAYPGEQFVGKITNIDSRIDPVTRSIQVRAQLPNQDMKMRPGMLLQINLEKRVLDALVIPESALVPEGDSQFVFVVDEQEKAIKTKVKVGERKPGLVQILDGLEAGQKVISEGTLRVRDGSAVRVLDL</sequence>
<evidence type="ECO:0000313" key="6">
    <source>
        <dbReference type="Proteomes" id="UP001595897"/>
    </source>
</evidence>
<gene>
    <name evidence="5" type="ORF">ACFO4O_09680</name>
</gene>
<dbReference type="Gene3D" id="2.40.30.170">
    <property type="match status" value="1"/>
</dbReference>
<comment type="caution">
    <text evidence="5">The sequence shown here is derived from an EMBL/GenBank/DDBJ whole genome shotgun (WGS) entry which is preliminary data.</text>
</comment>
<protein>
    <submittedName>
        <fullName evidence="5">Efflux RND transporter periplasmic adaptor subunit</fullName>
    </submittedName>
</protein>
<dbReference type="Gene3D" id="2.40.50.100">
    <property type="match status" value="1"/>
</dbReference>
<comment type="similarity">
    <text evidence="1">Belongs to the membrane fusion protein (MFP) (TC 8.A.1) family.</text>
</comment>
<evidence type="ECO:0000259" key="3">
    <source>
        <dbReference type="Pfam" id="PF25954"/>
    </source>
</evidence>
<dbReference type="Gene3D" id="2.40.420.20">
    <property type="match status" value="1"/>
</dbReference>
<evidence type="ECO:0000256" key="1">
    <source>
        <dbReference type="ARBA" id="ARBA00009477"/>
    </source>
</evidence>
<dbReference type="EMBL" id="JBHSGU010000002">
    <property type="protein sequence ID" value="MFC4700427.1"/>
    <property type="molecule type" value="Genomic_DNA"/>
</dbReference>
<feature type="coiled-coil region" evidence="2">
    <location>
        <begin position="90"/>
        <end position="167"/>
    </location>
</feature>
<dbReference type="RefSeq" id="WP_382407830.1">
    <property type="nucleotide sequence ID" value="NZ_JBHSGU010000002.1"/>
</dbReference>
<dbReference type="PANTHER" id="PTHR30469">
    <property type="entry name" value="MULTIDRUG RESISTANCE PROTEIN MDTA"/>
    <property type="match status" value="1"/>
</dbReference>
<feature type="domain" description="CusB-like beta-barrel" evidence="3">
    <location>
        <begin position="202"/>
        <end position="275"/>
    </location>
</feature>
<name>A0ABV9LV87_9ALTE</name>
<dbReference type="Gene3D" id="1.10.287.470">
    <property type="entry name" value="Helix hairpin bin"/>
    <property type="match status" value="1"/>
</dbReference>
<evidence type="ECO:0000256" key="2">
    <source>
        <dbReference type="SAM" id="Coils"/>
    </source>
</evidence>